<dbReference type="EMBL" id="LR746274">
    <property type="protein sequence ID" value="CAA7404956.1"/>
    <property type="molecule type" value="Genomic_DNA"/>
</dbReference>
<name>A0A7I8L5M3_SPIIN</name>
<proteinExistence type="predicted"/>
<dbReference type="PANTHER" id="PTHR33132:SF128">
    <property type="entry name" value="OS01G0778900 PROTEIN"/>
    <property type="match status" value="1"/>
</dbReference>
<evidence type="ECO:0000313" key="2">
    <source>
        <dbReference type="EMBL" id="CAA7404956.1"/>
    </source>
</evidence>
<gene>
    <name evidence="2" type="ORF">SI8410_11015634</name>
</gene>
<dbReference type="AlphaFoldDB" id="A0A7I8L5M3"/>
<feature type="region of interest" description="Disordered" evidence="1">
    <location>
        <begin position="1"/>
        <end position="61"/>
    </location>
</feature>
<keyword evidence="3" id="KW-1185">Reference proteome</keyword>
<dbReference type="Proteomes" id="UP000663760">
    <property type="component" value="Chromosome 11"/>
</dbReference>
<feature type="region of interest" description="Disordered" evidence="1">
    <location>
        <begin position="78"/>
        <end position="104"/>
    </location>
</feature>
<dbReference type="PANTHER" id="PTHR33132">
    <property type="entry name" value="OSJNBB0118P14.9 PROTEIN"/>
    <property type="match status" value="1"/>
</dbReference>
<sequence length="104" mass="10997">MASIFVGSGTGDKDHHPHHHRQQQNQLSPKNSFKKTWPSNPQPPTPSCAHGDQGGAVPKCVCAPATHAGSFKCRLHRVNSNGHSTSSAPPPEASDSSARTVEAQ</sequence>
<protein>
    <submittedName>
        <fullName evidence="2">Uncharacterized protein</fullName>
    </submittedName>
</protein>
<evidence type="ECO:0000313" key="3">
    <source>
        <dbReference type="Proteomes" id="UP000663760"/>
    </source>
</evidence>
<dbReference type="OrthoDB" id="1932391at2759"/>
<organism evidence="2 3">
    <name type="scientific">Spirodela intermedia</name>
    <name type="common">Intermediate duckweed</name>
    <dbReference type="NCBI Taxonomy" id="51605"/>
    <lineage>
        <taxon>Eukaryota</taxon>
        <taxon>Viridiplantae</taxon>
        <taxon>Streptophyta</taxon>
        <taxon>Embryophyta</taxon>
        <taxon>Tracheophyta</taxon>
        <taxon>Spermatophyta</taxon>
        <taxon>Magnoliopsida</taxon>
        <taxon>Liliopsida</taxon>
        <taxon>Araceae</taxon>
        <taxon>Lemnoideae</taxon>
        <taxon>Spirodela</taxon>
    </lineage>
</organism>
<evidence type="ECO:0000256" key="1">
    <source>
        <dbReference type="SAM" id="MobiDB-lite"/>
    </source>
</evidence>
<reference evidence="2" key="1">
    <citation type="submission" date="2020-02" db="EMBL/GenBank/DDBJ databases">
        <authorList>
            <person name="Scholz U."/>
            <person name="Mascher M."/>
            <person name="Fiebig A."/>
        </authorList>
    </citation>
    <scope>NUCLEOTIDE SEQUENCE</scope>
</reference>
<accession>A0A7I8L5M3</accession>